<evidence type="ECO:0000313" key="2">
    <source>
        <dbReference type="EMBL" id="CAA9319029.1"/>
    </source>
</evidence>
<feature type="compositionally biased region" description="Basic and acidic residues" evidence="1">
    <location>
        <begin position="182"/>
        <end position="193"/>
    </location>
</feature>
<feature type="region of interest" description="Disordered" evidence="1">
    <location>
        <begin position="1"/>
        <end position="289"/>
    </location>
</feature>
<feature type="compositionally biased region" description="Basic residues" evidence="1">
    <location>
        <begin position="78"/>
        <end position="92"/>
    </location>
</feature>
<dbReference type="EMBL" id="CADCTV010000335">
    <property type="protein sequence ID" value="CAA9319029.1"/>
    <property type="molecule type" value="Genomic_DNA"/>
</dbReference>
<feature type="compositionally biased region" description="Basic residues" evidence="1">
    <location>
        <begin position="267"/>
        <end position="289"/>
    </location>
</feature>
<feature type="non-terminal residue" evidence="2">
    <location>
        <position position="1"/>
    </location>
</feature>
<dbReference type="GO" id="GO:0008233">
    <property type="term" value="F:peptidase activity"/>
    <property type="evidence" value="ECO:0007669"/>
    <property type="project" value="UniProtKB-KW"/>
</dbReference>
<keyword evidence="2" id="KW-0378">Hydrolase</keyword>
<name>A0A6J4KZY1_9BACT</name>
<feature type="compositionally biased region" description="Low complexity" evidence="1">
    <location>
        <begin position="202"/>
        <end position="211"/>
    </location>
</feature>
<reference evidence="2" key="1">
    <citation type="submission" date="2020-02" db="EMBL/GenBank/DDBJ databases">
        <authorList>
            <person name="Meier V. D."/>
        </authorList>
    </citation>
    <scope>NUCLEOTIDE SEQUENCE</scope>
    <source>
        <strain evidence="2">AVDCRST_MAG89</strain>
    </source>
</reference>
<feature type="compositionally biased region" description="Basic and acidic residues" evidence="1">
    <location>
        <begin position="33"/>
        <end position="45"/>
    </location>
</feature>
<feature type="compositionally biased region" description="Basic residues" evidence="1">
    <location>
        <begin position="1"/>
        <end position="18"/>
    </location>
</feature>
<evidence type="ECO:0000256" key="1">
    <source>
        <dbReference type="SAM" id="MobiDB-lite"/>
    </source>
</evidence>
<dbReference type="AlphaFoldDB" id="A0A6J4KZY1"/>
<accession>A0A6J4KZY1</accession>
<organism evidence="2">
    <name type="scientific">uncultured Gemmatimonadota bacterium</name>
    <dbReference type="NCBI Taxonomy" id="203437"/>
    <lineage>
        <taxon>Bacteria</taxon>
        <taxon>Pseudomonadati</taxon>
        <taxon>Gemmatimonadota</taxon>
        <taxon>environmental samples</taxon>
    </lineage>
</organism>
<gene>
    <name evidence="2" type="ORF">AVDCRST_MAG89-1555</name>
</gene>
<feature type="region of interest" description="Disordered" evidence="1">
    <location>
        <begin position="313"/>
        <end position="373"/>
    </location>
</feature>
<feature type="compositionally biased region" description="Basic residues" evidence="1">
    <location>
        <begin position="129"/>
        <end position="138"/>
    </location>
</feature>
<sequence length="373" mass="42546">APHRPPRRAGRGPRRRRLPGQPADRPAKPGRAVGERARLPRDLPRRRGRGRRHRRPGPRQRVRGAPPAPPRRAGLLGRHPRLAHRGPARRPARGAGGARRAGAADPPGGGNGAPRRRRRHGRPDDAMGHHPRGRRRRRHGEDGVGHRQRHRPQPRGPQHLARLPRPLRRHLARGRQRARHARGGDDRGQEQRPGRGGRGGQRIRLLGARAGQQRQWHVGRRGERDQPRGGQRRQRRRGQHEPGRERLQRYHGARHPDGRGQGDQVRAGRRQRGGAREHHHPVAHQRPQRLHHLGHGRERLHALLVQLRQPAGGLRGAGREHPVHAQGRRHHQHERHLDGGPARRRRPAPGQRPHQRLRQVRPRRQPGSDYLAV</sequence>
<dbReference type="GO" id="GO:0006508">
    <property type="term" value="P:proteolysis"/>
    <property type="evidence" value="ECO:0007669"/>
    <property type="project" value="UniProtKB-KW"/>
</dbReference>
<feature type="compositionally biased region" description="Basic residues" evidence="1">
    <location>
        <begin position="46"/>
        <end position="62"/>
    </location>
</feature>
<feature type="compositionally biased region" description="Basic and acidic residues" evidence="1">
    <location>
        <begin position="239"/>
        <end position="260"/>
    </location>
</feature>
<protein>
    <submittedName>
        <fullName evidence="2">Alkaline serine protease</fullName>
    </submittedName>
</protein>
<keyword evidence="2" id="KW-0645">Protease</keyword>
<feature type="compositionally biased region" description="Basic residues" evidence="1">
    <location>
        <begin position="342"/>
        <end position="364"/>
    </location>
</feature>
<feature type="compositionally biased region" description="Basic residues" evidence="1">
    <location>
        <begin position="165"/>
        <end position="181"/>
    </location>
</feature>
<feature type="non-terminal residue" evidence="2">
    <location>
        <position position="373"/>
    </location>
</feature>
<proteinExistence type="predicted"/>